<dbReference type="InterPro" id="IPR049128">
    <property type="entry name" value="Pop8-like_dom"/>
</dbReference>
<gene>
    <name evidence="3" type="primary">RPP14</name>
    <name evidence="3" type="ORF">H4R20_003218</name>
</gene>
<dbReference type="GO" id="GO:1990904">
    <property type="term" value="C:ribonucleoprotein complex"/>
    <property type="evidence" value="ECO:0007669"/>
    <property type="project" value="UniProtKB-ARBA"/>
</dbReference>
<protein>
    <submittedName>
        <fullName evidence="3">Ribonuclease P protein subunit p14</fullName>
        <ecNumber evidence="3">3.1.26.5</ecNumber>
    </submittedName>
</protein>
<dbReference type="EC" id="3.1.26.5" evidence="3"/>
<dbReference type="OrthoDB" id="5530243at2759"/>
<keyword evidence="1" id="KW-0819">tRNA processing</keyword>
<dbReference type="SUPFAM" id="SSF160350">
    <property type="entry name" value="Rnp2-like"/>
    <property type="match status" value="1"/>
</dbReference>
<reference evidence="3" key="1">
    <citation type="submission" date="2022-07" db="EMBL/GenBank/DDBJ databases">
        <title>Phylogenomic reconstructions and comparative analyses of Kickxellomycotina fungi.</title>
        <authorList>
            <person name="Reynolds N.K."/>
            <person name="Stajich J.E."/>
            <person name="Barry K."/>
            <person name="Grigoriev I.V."/>
            <person name="Crous P."/>
            <person name="Smith M.E."/>
        </authorList>
    </citation>
    <scope>NUCLEOTIDE SEQUENCE</scope>
    <source>
        <strain evidence="3">NRRL 1565</strain>
    </source>
</reference>
<comment type="caution">
    <text evidence="3">The sequence shown here is derived from an EMBL/GenBank/DDBJ whole genome shotgun (WGS) entry which is preliminary data.</text>
</comment>
<name>A0A9W8LT92_9FUNG</name>
<dbReference type="Proteomes" id="UP001140094">
    <property type="component" value="Unassembled WGS sequence"/>
</dbReference>
<evidence type="ECO:0000313" key="4">
    <source>
        <dbReference type="Proteomes" id="UP001140094"/>
    </source>
</evidence>
<dbReference type="GO" id="GO:1902555">
    <property type="term" value="C:endoribonuclease complex"/>
    <property type="evidence" value="ECO:0007669"/>
    <property type="project" value="UniProtKB-ARBA"/>
</dbReference>
<dbReference type="InterPro" id="IPR038085">
    <property type="entry name" value="Rnp2-like_sf"/>
</dbReference>
<accession>A0A9W8LT92</accession>
<keyword evidence="3" id="KW-0378">Hydrolase</keyword>
<dbReference type="Pfam" id="PF20976">
    <property type="entry name" value="Pop8"/>
    <property type="match status" value="1"/>
</dbReference>
<feature type="domain" description="Ribonucleases P/MRP subunit Pop8-like" evidence="2">
    <location>
        <begin position="26"/>
        <end position="95"/>
    </location>
</feature>
<proteinExistence type="predicted"/>
<dbReference type="AlphaFoldDB" id="A0A9W8LT92"/>
<evidence type="ECO:0000313" key="3">
    <source>
        <dbReference type="EMBL" id="KAJ2802601.1"/>
    </source>
</evidence>
<keyword evidence="4" id="KW-1185">Reference proteome</keyword>
<dbReference type="GO" id="GO:0004526">
    <property type="term" value="F:ribonuclease P activity"/>
    <property type="evidence" value="ECO:0007669"/>
    <property type="project" value="UniProtKB-EC"/>
</dbReference>
<dbReference type="EMBL" id="JANBUO010000636">
    <property type="protein sequence ID" value="KAJ2802601.1"/>
    <property type="molecule type" value="Genomic_DNA"/>
</dbReference>
<evidence type="ECO:0000259" key="2">
    <source>
        <dbReference type="Pfam" id="PF20976"/>
    </source>
</evidence>
<sequence>MDIDIDQHHLSAEPAATFRTTISKQEFYYFSICLVTSDTTAIDPPQYLSYLEMVISRLHGAIGGGIPVDLINYEYPRAMIRVPFSKHKAVWQAMTIVPFRLLSDVDAHFQVLRGSAFAMGVSASSRKDPTFIAV</sequence>
<evidence type="ECO:0000256" key="1">
    <source>
        <dbReference type="ARBA" id="ARBA00022694"/>
    </source>
</evidence>
<dbReference type="GO" id="GO:0008033">
    <property type="term" value="P:tRNA processing"/>
    <property type="evidence" value="ECO:0007669"/>
    <property type="project" value="UniProtKB-KW"/>
</dbReference>
<organism evidence="3 4">
    <name type="scientific">Coemansia guatemalensis</name>
    <dbReference type="NCBI Taxonomy" id="2761395"/>
    <lineage>
        <taxon>Eukaryota</taxon>
        <taxon>Fungi</taxon>
        <taxon>Fungi incertae sedis</taxon>
        <taxon>Zoopagomycota</taxon>
        <taxon>Kickxellomycotina</taxon>
        <taxon>Kickxellomycetes</taxon>
        <taxon>Kickxellales</taxon>
        <taxon>Kickxellaceae</taxon>
        <taxon>Coemansia</taxon>
    </lineage>
</organism>